<evidence type="ECO:0000313" key="2">
    <source>
        <dbReference type="Proteomes" id="UP000299102"/>
    </source>
</evidence>
<organism evidence="1 2">
    <name type="scientific">Eumeta variegata</name>
    <name type="common">Bagworm moth</name>
    <name type="synonym">Eumeta japonica</name>
    <dbReference type="NCBI Taxonomy" id="151549"/>
    <lineage>
        <taxon>Eukaryota</taxon>
        <taxon>Metazoa</taxon>
        <taxon>Ecdysozoa</taxon>
        <taxon>Arthropoda</taxon>
        <taxon>Hexapoda</taxon>
        <taxon>Insecta</taxon>
        <taxon>Pterygota</taxon>
        <taxon>Neoptera</taxon>
        <taxon>Endopterygota</taxon>
        <taxon>Lepidoptera</taxon>
        <taxon>Glossata</taxon>
        <taxon>Ditrysia</taxon>
        <taxon>Tineoidea</taxon>
        <taxon>Psychidae</taxon>
        <taxon>Oiketicinae</taxon>
        <taxon>Eumeta</taxon>
    </lineage>
</organism>
<sequence>MNAVRDSLGLHKHGTTSILISVVVSKQKRRHRTVTGAVRGRREGDILVGDVEHGARHRPLSRCTRLTHRRRRGVRSFEEAYTANARADRVHLDVPNATRIKPIGMVQVAFGSAKQSRRRRIVFRNGRHYEVVKRTDNSIYRGV</sequence>
<gene>
    <name evidence="1" type="ORF">EVAR_97205_1</name>
</gene>
<dbReference type="AlphaFoldDB" id="A0A4C1WGJ5"/>
<keyword evidence="2" id="KW-1185">Reference proteome</keyword>
<reference evidence="1 2" key="1">
    <citation type="journal article" date="2019" name="Commun. Biol.">
        <title>The bagworm genome reveals a unique fibroin gene that provides high tensile strength.</title>
        <authorList>
            <person name="Kono N."/>
            <person name="Nakamura H."/>
            <person name="Ohtoshi R."/>
            <person name="Tomita M."/>
            <person name="Numata K."/>
            <person name="Arakawa K."/>
        </authorList>
    </citation>
    <scope>NUCLEOTIDE SEQUENCE [LARGE SCALE GENOMIC DNA]</scope>
</reference>
<name>A0A4C1WGJ5_EUMVA</name>
<evidence type="ECO:0000313" key="1">
    <source>
        <dbReference type="EMBL" id="GBP50203.1"/>
    </source>
</evidence>
<protein>
    <submittedName>
        <fullName evidence="1">Uncharacterized protein</fullName>
    </submittedName>
</protein>
<proteinExistence type="predicted"/>
<dbReference type="EMBL" id="BGZK01000560">
    <property type="protein sequence ID" value="GBP50203.1"/>
    <property type="molecule type" value="Genomic_DNA"/>
</dbReference>
<dbReference type="Proteomes" id="UP000299102">
    <property type="component" value="Unassembled WGS sequence"/>
</dbReference>
<accession>A0A4C1WGJ5</accession>
<comment type="caution">
    <text evidence="1">The sequence shown here is derived from an EMBL/GenBank/DDBJ whole genome shotgun (WGS) entry which is preliminary data.</text>
</comment>